<evidence type="ECO:0000256" key="1">
    <source>
        <dbReference type="SAM" id="MobiDB-lite"/>
    </source>
</evidence>
<dbReference type="OrthoDB" id="2020019at2759"/>
<evidence type="ECO:0000256" key="2">
    <source>
        <dbReference type="SAM" id="Phobius"/>
    </source>
</evidence>
<dbReference type="EMBL" id="VCAZ01000361">
    <property type="protein sequence ID" value="TUG21030.1"/>
    <property type="molecule type" value="Genomic_DNA"/>
</dbReference>
<gene>
    <name evidence="3" type="ORF">Baya_16832</name>
</gene>
<name>A0A556VWQ7_BAGYA</name>
<dbReference type="Proteomes" id="UP000319801">
    <property type="component" value="Unassembled WGS sequence"/>
</dbReference>
<feature type="region of interest" description="Disordered" evidence="1">
    <location>
        <begin position="115"/>
        <end position="140"/>
    </location>
</feature>
<feature type="compositionally biased region" description="Basic and acidic residues" evidence="1">
    <location>
        <begin position="127"/>
        <end position="140"/>
    </location>
</feature>
<keyword evidence="4" id="KW-1185">Reference proteome</keyword>
<keyword evidence="2" id="KW-1133">Transmembrane helix</keyword>
<sequence>MAANLTCLSPESLSGRVLKSVYVQEVCRLSDLTALFILLPLLAVALLMLFWCCGRKDEKKDLQKIRTVRIKNEDLNNESTKDCVLKNQLMIRPSSALLGSTRDIYEEVEIKLGSVDSLGPPPSTTSVKEENQELDSKQDLETVSVSEVMRDSADREKAYMIQSTKYYILVSGLEIDDSDHGEEFQSV</sequence>
<comment type="caution">
    <text evidence="3">The sequence shown here is derived from an EMBL/GenBank/DDBJ whole genome shotgun (WGS) entry which is preliminary data.</text>
</comment>
<organism evidence="3 4">
    <name type="scientific">Bagarius yarrelli</name>
    <name type="common">Goonch</name>
    <name type="synonym">Bagrus yarrelli</name>
    <dbReference type="NCBI Taxonomy" id="175774"/>
    <lineage>
        <taxon>Eukaryota</taxon>
        <taxon>Metazoa</taxon>
        <taxon>Chordata</taxon>
        <taxon>Craniata</taxon>
        <taxon>Vertebrata</taxon>
        <taxon>Euteleostomi</taxon>
        <taxon>Actinopterygii</taxon>
        <taxon>Neopterygii</taxon>
        <taxon>Teleostei</taxon>
        <taxon>Ostariophysi</taxon>
        <taxon>Siluriformes</taxon>
        <taxon>Sisoridae</taxon>
        <taxon>Sisorinae</taxon>
        <taxon>Bagarius</taxon>
    </lineage>
</organism>
<keyword evidence="2" id="KW-0472">Membrane</keyword>
<feature type="transmembrane region" description="Helical" evidence="2">
    <location>
        <begin position="32"/>
        <end position="54"/>
    </location>
</feature>
<dbReference type="AlphaFoldDB" id="A0A556VWQ7"/>
<protein>
    <submittedName>
        <fullName evidence="3">Uncharacterized protein</fullName>
    </submittedName>
</protein>
<evidence type="ECO:0000313" key="3">
    <source>
        <dbReference type="EMBL" id="TUG21030.1"/>
    </source>
</evidence>
<reference evidence="3 4" key="1">
    <citation type="journal article" date="2019" name="Genome Biol. Evol.">
        <title>Whole-Genome Sequencing of the Giant Devil Catfish, Bagarius yarrelli.</title>
        <authorList>
            <person name="Jiang W."/>
            <person name="Lv Y."/>
            <person name="Cheng L."/>
            <person name="Yang K."/>
            <person name="Chao B."/>
            <person name="Wang X."/>
            <person name="Li Y."/>
            <person name="Pan X."/>
            <person name="You X."/>
            <person name="Zhang Y."/>
            <person name="Yang J."/>
            <person name="Li J."/>
            <person name="Zhang X."/>
            <person name="Liu S."/>
            <person name="Sun C."/>
            <person name="Yang J."/>
            <person name="Shi Q."/>
        </authorList>
    </citation>
    <scope>NUCLEOTIDE SEQUENCE [LARGE SCALE GENOMIC DNA]</scope>
    <source>
        <strain evidence="3">JWS20170419001</strain>
        <tissue evidence="3">Muscle</tissue>
    </source>
</reference>
<proteinExistence type="predicted"/>
<keyword evidence="2" id="KW-0812">Transmembrane</keyword>
<evidence type="ECO:0000313" key="4">
    <source>
        <dbReference type="Proteomes" id="UP000319801"/>
    </source>
</evidence>
<accession>A0A556VWQ7</accession>